<dbReference type="AlphaFoldDB" id="A0A1M5S7Q6"/>
<dbReference type="RefSeq" id="WP_073117764.1">
    <property type="nucleotide sequence ID" value="NZ_FQXQ01000001.1"/>
</dbReference>
<proteinExistence type="predicted"/>
<accession>A0A1M5S7Q6</accession>
<feature type="domain" description="DUF5675" evidence="1">
    <location>
        <begin position="5"/>
        <end position="115"/>
    </location>
</feature>
<organism evidence="2 3">
    <name type="scientific">Wenyingzhuangia marina</name>
    <dbReference type="NCBI Taxonomy" id="1195760"/>
    <lineage>
        <taxon>Bacteria</taxon>
        <taxon>Pseudomonadati</taxon>
        <taxon>Bacteroidota</taxon>
        <taxon>Flavobacteriia</taxon>
        <taxon>Flavobacteriales</taxon>
        <taxon>Flavobacteriaceae</taxon>
        <taxon>Wenyingzhuangia</taxon>
    </lineage>
</organism>
<name>A0A1M5S7Q6_9FLAO</name>
<evidence type="ECO:0000313" key="2">
    <source>
        <dbReference type="EMBL" id="SHH33963.1"/>
    </source>
</evidence>
<dbReference type="Proteomes" id="UP000184109">
    <property type="component" value="Unassembled WGS sequence"/>
</dbReference>
<sequence>MDIYLHRTYFKESTNGALFIHDSFFGFCIELPWLNNRRNVSCIPEGVYVLKARYSQKFGHHLILENVKNRTLILIHPANDALKELRGCIAPVTCLSGIGKGTSSRNLLNKLVSKCYQAFDRNETVKLIIKS</sequence>
<dbReference type="STRING" id="1195760.SAMN05444281_0145"/>
<keyword evidence="3" id="KW-1185">Reference proteome</keyword>
<protein>
    <recommendedName>
        <fullName evidence="1">DUF5675 domain-containing protein</fullName>
    </recommendedName>
</protein>
<reference evidence="3" key="1">
    <citation type="submission" date="2016-11" db="EMBL/GenBank/DDBJ databases">
        <authorList>
            <person name="Varghese N."/>
            <person name="Submissions S."/>
        </authorList>
    </citation>
    <scope>NUCLEOTIDE SEQUENCE [LARGE SCALE GENOMIC DNA]</scope>
    <source>
        <strain evidence="3">DSM 100572</strain>
    </source>
</reference>
<dbReference type="InterPro" id="IPR043732">
    <property type="entry name" value="DUF5675"/>
</dbReference>
<dbReference type="OrthoDB" id="707810at2"/>
<dbReference type="EMBL" id="FQXQ01000001">
    <property type="protein sequence ID" value="SHH33963.1"/>
    <property type="molecule type" value="Genomic_DNA"/>
</dbReference>
<dbReference type="Pfam" id="PF18925">
    <property type="entry name" value="DUF5675"/>
    <property type="match status" value="1"/>
</dbReference>
<gene>
    <name evidence="2" type="ORF">SAMN05444281_0145</name>
</gene>
<evidence type="ECO:0000313" key="3">
    <source>
        <dbReference type="Proteomes" id="UP000184109"/>
    </source>
</evidence>
<evidence type="ECO:0000259" key="1">
    <source>
        <dbReference type="Pfam" id="PF18925"/>
    </source>
</evidence>